<evidence type="ECO:0000313" key="1">
    <source>
        <dbReference type="EMBL" id="NIE44545.1"/>
    </source>
</evidence>
<reference evidence="1" key="1">
    <citation type="submission" date="2020-03" db="EMBL/GenBank/DDBJ databases">
        <title>A transcriptome and proteome of the tick Rhipicephalus microplus shaped by the genetic composition of its hosts and developmental stage.</title>
        <authorList>
            <person name="Garcia G.R."/>
            <person name="Ribeiro J.M.C."/>
            <person name="Maruyama S.R."/>
            <person name="Gardinasse L.G."/>
            <person name="Nelson K."/>
            <person name="Ferreira B.R."/>
            <person name="Andrade T.G."/>
            <person name="Santos I.K.F.M."/>
        </authorList>
    </citation>
    <scope>NUCLEOTIDE SEQUENCE</scope>
    <source>
        <strain evidence="1">NSGR</strain>
        <tissue evidence="1">Salivary glands</tissue>
    </source>
</reference>
<sequence length="69" mass="8040">MLKLKHLLCSLEIACLLNLVLPPKRKRAFDYESVHCVCLLHQVPHNIAFPGRNLKFIHWSFQRLHLPAA</sequence>
<dbReference type="AlphaFoldDB" id="A0A6G5A0J6"/>
<name>A0A6G5A0J6_RHIMP</name>
<proteinExistence type="predicted"/>
<accession>A0A6G5A0J6</accession>
<protein>
    <submittedName>
        <fullName evidence="1">Putative secreted protein</fullName>
    </submittedName>
</protein>
<dbReference type="EMBL" id="GIKN01002272">
    <property type="protein sequence ID" value="NIE44545.1"/>
    <property type="molecule type" value="Transcribed_RNA"/>
</dbReference>
<organism evidence="1">
    <name type="scientific">Rhipicephalus microplus</name>
    <name type="common">Cattle tick</name>
    <name type="synonym">Boophilus microplus</name>
    <dbReference type="NCBI Taxonomy" id="6941"/>
    <lineage>
        <taxon>Eukaryota</taxon>
        <taxon>Metazoa</taxon>
        <taxon>Ecdysozoa</taxon>
        <taxon>Arthropoda</taxon>
        <taxon>Chelicerata</taxon>
        <taxon>Arachnida</taxon>
        <taxon>Acari</taxon>
        <taxon>Parasitiformes</taxon>
        <taxon>Ixodida</taxon>
        <taxon>Ixodoidea</taxon>
        <taxon>Ixodidae</taxon>
        <taxon>Rhipicephalinae</taxon>
        <taxon>Rhipicephalus</taxon>
        <taxon>Boophilus</taxon>
    </lineage>
</organism>